<dbReference type="PANTHER" id="PTHR45431:SF3">
    <property type="entry name" value="RHODANESE-LIKE DOMAIN-CONTAINING PROTEIN 15, CHLOROPLASTIC"/>
    <property type="match status" value="1"/>
</dbReference>
<accession>A0A948X0K3</accession>
<feature type="domain" description="Rhodanese" evidence="1">
    <location>
        <begin position="36"/>
        <end position="124"/>
    </location>
</feature>
<sequence>MFPAFTAVASDQLLEDFQYYDLPTTVSQNVAHALMEENAAIVIDVRSPEEYAEGHIAGAYNFPVETIAKHAADFQVVKDTNTPVLVYCRTGIRAASAVSALMDMDIKHLMNMGGVSSWEYGLTTEVPTTPFADAVKAVKPYKAQ</sequence>
<reference evidence="2" key="2">
    <citation type="submission" date="2021-04" db="EMBL/GenBank/DDBJ databases">
        <authorList>
            <person name="Gilroy R."/>
        </authorList>
    </citation>
    <scope>NUCLEOTIDE SEQUENCE</scope>
    <source>
        <strain evidence="2">378</strain>
    </source>
</reference>
<dbReference type="InterPro" id="IPR052367">
    <property type="entry name" value="Thiosulfate_ST/Rhodanese-like"/>
</dbReference>
<dbReference type="InterPro" id="IPR036873">
    <property type="entry name" value="Rhodanese-like_dom_sf"/>
</dbReference>
<proteinExistence type="predicted"/>
<gene>
    <name evidence="2" type="ORF">H9847_01170</name>
</gene>
<reference evidence="2" key="1">
    <citation type="journal article" date="2021" name="PeerJ">
        <title>Extensive microbial diversity within the chicken gut microbiome revealed by metagenomics and culture.</title>
        <authorList>
            <person name="Gilroy R."/>
            <person name="Ravi A."/>
            <person name="Getino M."/>
            <person name="Pursley I."/>
            <person name="Horton D.L."/>
            <person name="Alikhan N.F."/>
            <person name="Baker D."/>
            <person name="Gharbi K."/>
            <person name="Hall N."/>
            <person name="Watson M."/>
            <person name="Adriaenssens E.M."/>
            <person name="Foster-Nyarko E."/>
            <person name="Jarju S."/>
            <person name="Secka A."/>
            <person name="Antonio M."/>
            <person name="Oren A."/>
            <person name="Chaudhuri R.R."/>
            <person name="La Ragione R."/>
            <person name="Hildebrand F."/>
            <person name="Pallen M.J."/>
        </authorList>
    </citation>
    <scope>NUCLEOTIDE SEQUENCE</scope>
    <source>
        <strain evidence="2">378</strain>
    </source>
</reference>
<dbReference type="PROSITE" id="PS50206">
    <property type="entry name" value="RHODANESE_3"/>
    <property type="match status" value="1"/>
</dbReference>
<dbReference type="Gene3D" id="3.40.250.10">
    <property type="entry name" value="Rhodanese-like domain"/>
    <property type="match status" value="1"/>
</dbReference>
<dbReference type="Proteomes" id="UP000733611">
    <property type="component" value="Unassembled WGS sequence"/>
</dbReference>
<dbReference type="EMBL" id="JAHLFE010000017">
    <property type="protein sequence ID" value="MBU3843476.1"/>
    <property type="molecule type" value="Genomic_DNA"/>
</dbReference>
<dbReference type="SMART" id="SM00450">
    <property type="entry name" value="RHOD"/>
    <property type="match status" value="1"/>
</dbReference>
<organism evidence="2 3">
    <name type="scientific">Candidatus Anaerobiospirillum pullicola</name>
    <dbReference type="NCBI Taxonomy" id="2838451"/>
    <lineage>
        <taxon>Bacteria</taxon>
        <taxon>Pseudomonadati</taxon>
        <taxon>Pseudomonadota</taxon>
        <taxon>Gammaproteobacteria</taxon>
        <taxon>Aeromonadales</taxon>
        <taxon>Succinivibrionaceae</taxon>
        <taxon>Anaerobiospirillum</taxon>
    </lineage>
</organism>
<dbReference type="SUPFAM" id="SSF52821">
    <property type="entry name" value="Rhodanese/Cell cycle control phosphatase"/>
    <property type="match status" value="1"/>
</dbReference>
<comment type="caution">
    <text evidence="2">The sequence shown here is derived from an EMBL/GenBank/DDBJ whole genome shotgun (WGS) entry which is preliminary data.</text>
</comment>
<dbReference type="InterPro" id="IPR001763">
    <property type="entry name" value="Rhodanese-like_dom"/>
</dbReference>
<dbReference type="CDD" id="cd00158">
    <property type="entry name" value="RHOD"/>
    <property type="match status" value="1"/>
</dbReference>
<dbReference type="AlphaFoldDB" id="A0A948X0K3"/>
<evidence type="ECO:0000313" key="3">
    <source>
        <dbReference type="Proteomes" id="UP000733611"/>
    </source>
</evidence>
<name>A0A948X0K3_9GAMM</name>
<evidence type="ECO:0000313" key="2">
    <source>
        <dbReference type="EMBL" id="MBU3843476.1"/>
    </source>
</evidence>
<dbReference type="PANTHER" id="PTHR45431">
    <property type="entry name" value="RHODANESE-LIKE DOMAIN-CONTAINING PROTEIN 15, CHLOROPLASTIC"/>
    <property type="match status" value="1"/>
</dbReference>
<evidence type="ECO:0000259" key="1">
    <source>
        <dbReference type="PROSITE" id="PS50206"/>
    </source>
</evidence>
<dbReference type="Pfam" id="PF00581">
    <property type="entry name" value="Rhodanese"/>
    <property type="match status" value="1"/>
</dbReference>
<protein>
    <submittedName>
        <fullName evidence="2">Rhodanese-like domain-containing protein</fullName>
    </submittedName>
</protein>